<evidence type="ECO:0000313" key="9">
    <source>
        <dbReference type="Proteomes" id="UP000308197"/>
    </source>
</evidence>
<dbReference type="STRING" id="1314778.A0A5C3NXJ5"/>
<dbReference type="GO" id="GO:0004190">
    <property type="term" value="F:aspartic-type endopeptidase activity"/>
    <property type="evidence" value="ECO:0007669"/>
    <property type="project" value="UniProtKB-KW"/>
</dbReference>
<evidence type="ECO:0000256" key="2">
    <source>
        <dbReference type="ARBA" id="ARBA00022670"/>
    </source>
</evidence>
<protein>
    <submittedName>
        <fullName evidence="8">Acid protease</fullName>
    </submittedName>
</protein>
<dbReference type="PRINTS" id="PR00792">
    <property type="entry name" value="PEPSIN"/>
</dbReference>
<accession>A0A5C3NXJ5</accession>
<dbReference type="AlphaFoldDB" id="A0A5C3NXJ5"/>
<evidence type="ECO:0000256" key="1">
    <source>
        <dbReference type="ARBA" id="ARBA00007447"/>
    </source>
</evidence>
<sequence length="330" mass="35523">MPLTDVMRGSMDVLYKGPVELGTPPQRLYLQVDTGSADLWVPCKCRNCINEGFNAQASSSYKGTRTKCSLEYATGSASGVVARDVVSVGGASVKNQTFCAVHEVSDDFNDEDMNGIMGLAFGTISVMGELTFFEKLLALKELTESIFAVYLTRGQPDGSELCLGCYDITKATGPVFWNTVVSRTYWSVPMDGVSINESQTVPTDCTAVIDTGASLVYLPAEVLKAIFDLIPGSRLTLEYGGPFYSYPCNTTVILKLGFGGRAYAIHPLDFNLGRMDSDATMCISSIVPIDSSLGEGLCIVGDTFLKSWYAVFDYSGPGRVGFAPSINNQD</sequence>
<comment type="similarity">
    <text evidence="1 6">Belongs to the peptidase A1 family.</text>
</comment>
<gene>
    <name evidence="8" type="ORF">K466DRAFT_557199</name>
</gene>
<organism evidence="8 9">
    <name type="scientific">Polyporus arcularius HHB13444</name>
    <dbReference type="NCBI Taxonomy" id="1314778"/>
    <lineage>
        <taxon>Eukaryota</taxon>
        <taxon>Fungi</taxon>
        <taxon>Dikarya</taxon>
        <taxon>Basidiomycota</taxon>
        <taxon>Agaricomycotina</taxon>
        <taxon>Agaricomycetes</taxon>
        <taxon>Polyporales</taxon>
        <taxon>Polyporaceae</taxon>
        <taxon>Polyporus</taxon>
    </lineage>
</organism>
<feature type="active site" evidence="5">
    <location>
        <position position="33"/>
    </location>
</feature>
<dbReference type="PROSITE" id="PS51767">
    <property type="entry name" value="PEPTIDASE_A1"/>
    <property type="match status" value="1"/>
</dbReference>
<evidence type="ECO:0000313" key="8">
    <source>
        <dbReference type="EMBL" id="TFK81991.1"/>
    </source>
</evidence>
<dbReference type="GO" id="GO:0006508">
    <property type="term" value="P:proteolysis"/>
    <property type="evidence" value="ECO:0007669"/>
    <property type="project" value="UniProtKB-KW"/>
</dbReference>
<dbReference type="InterPro" id="IPR001969">
    <property type="entry name" value="Aspartic_peptidase_AS"/>
</dbReference>
<dbReference type="FunCoup" id="A0A5C3NXJ5">
    <property type="interactions" value="55"/>
</dbReference>
<evidence type="ECO:0000259" key="7">
    <source>
        <dbReference type="PROSITE" id="PS51767"/>
    </source>
</evidence>
<name>A0A5C3NXJ5_9APHY</name>
<dbReference type="InterPro" id="IPR001461">
    <property type="entry name" value="Aspartic_peptidase_A1"/>
</dbReference>
<reference evidence="8 9" key="1">
    <citation type="journal article" date="2019" name="Nat. Ecol. Evol.">
        <title>Megaphylogeny resolves global patterns of mushroom evolution.</title>
        <authorList>
            <person name="Varga T."/>
            <person name="Krizsan K."/>
            <person name="Foldi C."/>
            <person name="Dima B."/>
            <person name="Sanchez-Garcia M."/>
            <person name="Sanchez-Ramirez S."/>
            <person name="Szollosi G.J."/>
            <person name="Szarkandi J.G."/>
            <person name="Papp V."/>
            <person name="Albert L."/>
            <person name="Andreopoulos W."/>
            <person name="Angelini C."/>
            <person name="Antonin V."/>
            <person name="Barry K.W."/>
            <person name="Bougher N.L."/>
            <person name="Buchanan P."/>
            <person name="Buyck B."/>
            <person name="Bense V."/>
            <person name="Catcheside P."/>
            <person name="Chovatia M."/>
            <person name="Cooper J."/>
            <person name="Damon W."/>
            <person name="Desjardin D."/>
            <person name="Finy P."/>
            <person name="Geml J."/>
            <person name="Haridas S."/>
            <person name="Hughes K."/>
            <person name="Justo A."/>
            <person name="Karasinski D."/>
            <person name="Kautmanova I."/>
            <person name="Kiss B."/>
            <person name="Kocsube S."/>
            <person name="Kotiranta H."/>
            <person name="LaButti K.M."/>
            <person name="Lechner B.E."/>
            <person name="Liimatainen K."/>
            <person name="Lipzen A."/>
            <person name="Lukacs Z."/>
            <person name="Mihaltcheva S."/>
            <person name="Morgado L.N."/>
            <person name="Niskanen T."/>
            <person name="Noordeloos M.E."/>
            <person name="Ohm R.A."/>
            <person name="Ortiz-Santana B."/>
            <person name="Ovrebo C."/>
            <person name="Racz N."/>
            <person name="Riley R."/>
            <person name="Savchenko A."/>
            <person name="Shiryaev A."/>
            <person name="Soop K."/>
            <person name="Spirin V."/>
            <person name="Szebenyi C."/>
            <person name="Tomsovsky M."/>
            <person name="Tulloss R.E."/>
            <person name="Uehling J."/>
            <person name="Grigoriev I.V."/>
            <person name="Vagvolgyi C."/>
            <person name="Papp T."/>
            <person name="Martin F.M."/>
            <person name="Miettinen O."/>
            <person name="Hibbett D.S."/>
            <person name="Nagy L.G."/>
        </authorList>
    </citation>
    <scope>NUCLEOTIDE SEQUENCE [LARGE SCALE GENOMIC DNA]</scope>
    <source>
        <strain evidence="8 9">HHB13444</strain>
    </source>
</reference>
<dbReference type="InterPro" id="IPR021109">
    <property type="entry name" value="Peptidase_aspartic_dom_sf"/>
</dbReference>
<keyword evidence="3 6" id="KW-0064">Aspartyl protease</keyword>
<evidence type="ECO:0000256" key="3">
    <source>
        <dbReference type="ARBA" id="ARBA00022750"/>
    </source>
</evidence>
<proteinExistence type="inferred from homology"/>
<dbReference type="InterPro" id="IPR033121">
    <property type="entry name" value="PEPTIDASE_A1"/>
</dbReference>
<dbReference type="InParanoid" id="A0A5C3NXJ5"/>
<dbReference type="PANTHER" id="PTHR47966:SF51">
    <property type="entry name" value="BETA-SITE APP-CLEAVING ENZYME, ISOFORM A-RELATED"/>
    <property type="match status" value="1"/>
</dbReference>
<dbReference type="SUPFAM" id="SSF50630">
    <property type="entry name" value="Acid proteases"/>
    <property type="match status" value="1"/>
</dbReference>
<feature type="active site" evidence="5">
    <location>
        <position position="210"/>
    </location>
</feature>
<dbReference type="Proteomes" id="UP000308197">
    <property type="component" value="Unassembled WGS sequence"/>
</dbReference>
<dbReference type="EMBL" id="ML211534">
    <property type="protein sequence ID" value="TFK81991.1"/>
    <property type="molecule type" value="Genomic_DNA"/>
</dbReference>
<keyword evidence="2 6" id="KW-0645">Protease</keyword>
<feature type="domain" description="Peptidase A1" evidence="7">
    <location>
        <begin position="15"/>
        <end position="323"/>
    </location>
</feature>
<keyword evidence="4 6" id="KW-0378">Hydrolase</keyword>
<dbReference type="FunFam" id="2.40.70.10:FF:000115">
    <property type="entry name" value="Lysosomal aspartic protease"/>
    <property type="match status" value="1"/>
</dbReference>
<evidence type="ECO:0000256" key="5">
    <source>
        <dbReference type="PIRSR" id="PIRSR601461-1"/>
    </source>
</evidence>
<dbReference type="PANTHER" id="PTHR47966">
    <property type="entry name" value="BETA-SITE APP-CLEAVING ENZYME, ISOFORM A-RELATED"/>
    <property type="match status" value="1"/>
</dbReference>
<dbReference type="Pfam" id="PF00026">
    <property type="entry name" value="Asp"/>
    <property type="match status" value="1"/>
</dbReference>
<dbReference type="CDD" id="cd05471">
    <property type="entry name" value="pepsin_like"/>
    <property type="match status" value="1"/>
</dbReference>
<dbReference type="InterPro" id="IPR034164">
    <property type="entry name" value="Pepsin-like_dom"/>
</dbReference>
<evidence type="ECO:0000256" key="6">
    <source>
        <dbReference type="RuleBase" id="RU000454"/>
    </source>
</evidence>
<keyword evidence="9" id="KW-1185">Reference proteome</keyword>
<dbReference type="PROSITE" id="PS00141">
    <property type="entry name" value="ASP_PROTEASE"/>
    <property type="match status" value="1"/>
</dbReference>
<evidence type="ECO:0000256" key="4">
    <source>
        <dbReference type="ARBA" id="ARBA00022801"/>
    </source>
</evidence>
<dbReference type="Gene3D" id="2.40.70.10">
    <property type="entry name" value="Acid Proteases"/>
    <property type="match status" value="2"/>
</dbReference>